<accession>A0A2D2AWY2</accession>
<evidence type="ECO:0000313" key="3">
    <source>
        <dbReference type="Proteomes" id="UP000228945"/>
    </source>
</evidence>
<feature type="signal peptide" evidence="1">
    <location>
        <begin position="1"/>
        <end position="20"/>
    </location>
</feature>
<dbReference type="RefSeq" id="WP_099621763.1">
    <property type="nucleotide sequence ID" value="NZ_CP024201.1"/>
</dbReference>
<protein>
    <submittedName>
        <fullName evidence="2">Uncharacterized protein</fullName>
    </submittedName>
</protein>
<dbReference type="NCBIfam" id="NF047636">
    <property type="entry name" value="CC_3452_fam"/>
    <property type="match status" value="1"/>
</dbReference>
<dbReference type="AlphaFoldDB" id="A0A2D2AWY2"/>
<gene>
    <name evidence="2" type="ORF">CSW64_08800</name>
</gene>
<proteinExistence type="predicted"/>
<feature type="chain" id="PRO_5013917901" evidence="1">
    <location>
        <begin position="21"/>
        <end position="104"/>
    </location>
</feature>
<dbReference type="EMBL" id="CP024201">
    <property type="protein sequence ID" value="ATQ42506.1"/>
    <property type="molecule type" value="Genomic_DNA"/>
</dbReference>
<organism evidence="2 3">
    <name type="scientific">Caulobacter mirabilis</name>
    <dbReference type="NCBI Taxonomy" id="69666"/>
    <lineage>
        <taxon>Bacteria</taxon>
        <taxon>Pseudomonadati</taxon>
        <taxon>Pseudomonadota</taxon>
        <taxon>Alphaproteobacteria</taxon>
        <taxon>Caulobacterales</taxon>
        <taxon>Caulobacteraceae</taxon>
        <taxon>Caulobacter</taxon>
    </lineage>
</organism>
<dbReference type="Pfam" id="PF26624">
    <property type="entry name" value="DUF8200"/>
    <property type="match status" value="1"/>
</dbReference>
<sequence>MRAFAFGAVAALALAGSAMAAEQTTQGGWLTLKEKTTRDTLIFDGAVWKCKVDVCRSAKVKAVPADRTCRQLAGKLGELTAFSYRGEDFTPEALAACNAAAKGA</sequence>
<evidence type="ECO:0000256" key="1">
    <source>
        <dbReference type="SAM" id="SignalP"/>
    </source>
</evidence>
<evidence type="ECO:0000313" key="2">
    <source>
        <dbReference type="EMBL" id="ATQ42506.1"/>
    </source>
</evidence>
<reference evidence="2 3" key="1">
    <citation type="submission" date="2017-10" db="EMBL/GenBank/DDBJ databases">
        <title>Genome sequence of Caulobacter mirabilis FWC38.</title>
        <authorList>
            <person name="Fiebig A."/>
            <person name="Crosson S."/>
        </authorList>
    </citation>
    <scope>NUCLEOTIDE SEQUENCE [LARGE SCALE GENOMIC DNA]</scope>
    <source>
        <strain evidence="2 3">FWC 38</strain>
    </source>
</reference>
<name>A0A2D2AWY2_9CAUL</name>
<dbReference type="KEGG" id="cmb:CSW64_08800"/>
<dbReference type="Proteomes" id="UP000228945">
    <property type="component" value="Chromosome"/>
</dbReference>
<dbReference type="InterPro" id="IPR058067">
    <property type="entry name" value="CC_3452-like"/>
</dbReference>
<keyword evidence="3" id="KW-1185">Reference proteome</keyword>
<keyword evidence="1" id="KW-0732">Signal</keyword>
<dbReference type="InterPro" id="IPR058513">
    <property type="entry name" value="DUF8200"/>
</dbReference>
<dbReference type="OrthoDB" id="7189520at2"/>